<keyword evidence="6" id="KW-0677">Repeat</keyword>
<evidence type="ECO:0000256" key="8">
    <source>
        <dbReference type="ARBA" id="ARBA00023242"/>
    </source>
</evidence>
<dbReference type="EMBL" id="MVGT01000481">
    <property type="protein sequence ID" value="OVA16701.1"/>
    <property type="molecule type" value="Genomic_DNA"/>
</dbReference>
<dbReference type="OrthoDB" id="641149at2759"/>
<evidence type="ECO:0000256" key="3">
    <source>
        <dbReference type="ARBA" id="ARBA00022603"/>
    </source>
</evidence>
<evidence type="ECO:0000256" key="7">
    <source>
        <dbReference type="ARBA" id="ARBA00023125"/>
    </source>
</evidence>
<dbReference type="GO" id="GO:0032259">
    <property type="term" value="P:methylation"/>
    <property type="evidence" value="ECO:0007669"/>
    <property type="project" value="UniProtKB-KW"/>
</dbReference>
<comment type="subcellular location">
    <subcellularLocation>
        <location evidence="1">Nucleus</location>
    </subcellularLocation>
</comment>
<dbReference type="Proteomes" id="UP000195402">
    <property type="component" value="Unassembled WGS sequence"/>
</dbReference>
<evidence type="ECO:0000256" key="5">
    <source>
        <dbReference type="ARBA" id="ARBA00022691"/>
    </source>
</evidence>
<dbReference type="InterPro" id="IPR001525">
    <property type="entry name" value="C5_MeTfrase"/>
</dbReference>
<keyword evidence="8" id="KW-0539">Nucleus</keyword>
<proteinExistence type="predicted"/>
<comment type="caution">
    <text evidence="11">The sequence shown here is derived from an EMBL/GenBank/DDBJ whole genome shotgun (WGS) entry which is preliminary data.</text>
</comment>
<dbReference type="InterPro" id="IPR050390">
    <property type="entry name" value="C5-Methyltransferase"/>
</dbReference>
<dbReference type="InterPro" id="IPR030380">
    <property type="entry name" value="SAM_MeTfrase_DRM"/>
</dbReference>
<evidence type="ECO:0000256" key="1">
    <source>
        <dbReference type="ARBA" id="ARBA00004123"/>
    </source>
</evidence>
<feature type="compositionally biased region" description="Acidic residues" evidence="9">
    <location>
        <begin position="1"/>
        <end position="12"/>
    </location>
</feature>
<feature type="domain" description="SAM-dependent MTase DRM-type" evidence="10">
    <location>
        <begin position="327"/>
        <end position="655"/>
    </location>
</feature>
<dbReference type="SUPFAM" id="SSF53335">
    <property type="entry name" value="S-adenosyl-L-methionine-dependent methyltransferases"/>
    <property type="match status" value="2"/>
</dbReference>
<organism evidence="11 12">
    <name type="scientific">Macleaya cordata</name>
    <name type="common">Five-seeded plume-poppy</name>
    <name type="synonym">Bocconia cordata</name>
    <dbReference type="NCBI Taxonomy" id="56857"/>
    <lineage>
        <taxon>Eukaryota</taxon>
        <taxon>Viridiplantae</taxon>
        <taxon>Streptophyta</taxon>
        <taxon>Embryophyta</taxon>
        <taxon>Tracheophyta</taxon>
        <taxon>Spermatophyta</taxon>
        <taxon>Magnoliopsida</taxon>
        <taxon>Ranunculales</taxon>
        <taxon>Papaveraceae</taxon>
        <taxon>Papaveroideae</taxon>
        <taxon>Macleaya</taxon>
    </lineage>
</organism>
<dbReference type="PANTHER" id="PTHR23068:SF11">
    <property type="entry name" value="INACTIVE DNA (CYTOSINE-5)-METHYLTRANSFERASE DRM3-RELATED"/>
    <property type="match status" value="1"/>
</dbReference>
<evidence type="ECO:0000259" key="10">
    <source>
        <dbReference type="PROSITE" id="PS51680"/>
    </source>
</evidence>
<keyword evidence="12" id="KW-1185">Reference proteome</keyword>
<sequence>MGDVTDDADSETASDQGREMGNKSKGCFASSSESHLKSYFVGMGFASILVDKVLKENGDDNVDLLLETLFAHSATQKSSPESSDCMDGIFSHCQDGGSSAEFASDDLKIEEVDIPSAVNEDRRASLLMMNFSVEEVEFAINRIGEEAPIDELVDFITAAQIAKRSEQDENNQTHGDDGKDKDITTETVLGTMDKKLRLLEMGFSEDEITQAIEKFGAELPISDLADSIFATQIADTVFAENKNLSTLHTMHHSHSKNDRTSLGSPTEECVKRRLYEIPIAETVPPSSNATPVKDIYFDKMLTRKKPKHEYEESLNRFKVSHQTKHSPFRNNCQTVSNPPYFLCGNVVDISHDTWAKLSQFLYAIAPEFVNTQFFSAFSRREGYIHNLPTDNRSHILPRPPMTIEEAMPHTKRWWPSWDTRKQLSNISSDTRGIFQLCESLGKMLIDSKGKLSKEQQTDIVHHCKTRNLLWVGQYKLSPIEPDEVERILGYPSNHTQVIQYDRVERLRSLKNSFQIDTLGYHLSSLKSIFPDGLTMLSLFSGIGGAEIALHRLGIHLKSVVSVESSETNGKILRNWWNKTEQTGELVQIQDINKLTSSKLEKFIKDLGGFDLVICKNPCTHTSGNLDGEIPAEPDFPLFFEFVRVLQRVRSTMARTR</sequence>
<keyword evidence="4 11" id="KW-0808">Transferase</keyword>
<evidence type="ECO:0000256" key="4">
    <source>
        <dbReference type="ARBA" id="ARBA00022679"/>
    </source>
</evidence>
<feature type="region of interest" description="Disordered" evidence="9">
    <location>
        <begin position="1"/>
        <end position="26"/>
    </location>
</feature>
<feature type="region of interest" description="Disordered" evidence="9">
    <location>
        <begin position="163"/>
        <end position="183"/>
    </location>
</feature>
<dbReference type="PROSITE" id="PS51680">
    <property type="entry name" value="SAM_MT_DRM"/>
    <property type="match status" value="1"/>
</dbReference>
<evidence type="ECO:0000256" key="6">
    <source>
        <dbReference type="ARBA" id="ARBA00022737"/>
    </source>
</evidence>
<gene>
    <name evidence="11" type="ORF">BVC80_1543g144</name>
</gene>
<dbReference type="STRING" id="56857.A0A200R1Y2"/>
<dbReference type="InterPro" id="IPR029063">
    <property type="entry name" value="SAM-dependent_MTases_sf"/>
</dbReference>
<evidence type="ECO:0000256" key="9">
    <source>
        <dbReference type="SAM" id="MobiDB-lite"/>
    </source>
</evidence>
<keyword evidence="5" id="KW-0949">S-adenosyl-L-methionine</keyword>
<dbReference type="GO" id="GO:0003677">
    <property type="term" value="F:DNA binding"/>
    <property type="evidence" value="ECO:0007669"/>
    <property type="project" value="UniProtKB-KW"/>
</dbReference>
<dbReference type="InParanoid" id="A0A200R1Y2"/>
<evidence type="ECO:0000313" key="11">
    <source>
        <dbReference type="EMBL" id="OVA16701.1"/>
    </source>
</evidence>
<dbReference type="AlphaFoldDB" id="A0A200R1Y2"/>
<reference evidence="11 12" key="1">
    <citation type="journal article" date="2017" name="Mol. Plant">
        <title>The Genome of Medicinal Plant Macleaya cordata Provides New Insights into Benzylisoquinoline Alkaloids Metabolism.</title>
        <authorList>
            <person name="Liu X."/>
            <person name="Liu Y."/>
            <person name="Huang P."/>
            <person name="Ma Y."/>
            <person name="Qing Z."/>
            <person name="Tang Q."/>
            <person name="Cao H."/>
            <person name="Cheng P."/>
            <person name="Zheng Y."/>
            <person name="Yuan Z."/>
            <person name="Zhou Y."/>
            <person name="Liu J."/>
            <person name="Tang Z."/>
            <person name="Zhuo Y."/>
            <person name="Zhang Y."/>
            <person name="Yu L."/>
            <person name="Huang J."/>
            <person name="Yang P."/>
            <person name="Peng Q."/>
            <person name="Zhang J."/>
            <person name="Jiang W."/>
            <person name="Zhang Z."/>
            <person name="Lin K."/>
            <person name="Ro D.K."/>
            <person name="Chen X."/>
            <person name="Xiong X."/>
            <person name="Shang Y."/>
            <person name="Huang S."/>
            <person name="Zeng J."/>
        </authorList>
    </citation>
    <scope>NUCLEOTIDE SEQUENCE [LARGE SCALE GENOMIC DNA]</scope>
    <source>
        <strain evidence="12">cv. BLH2017</strain>
        <tissue evidence="11">Root</tissue>
    </source>
</reference>
<dbReference type="Gene3D" id="3.40.50.150">
    <property type="entry name" value="Vaccinia Virus protein VP39"/>
    <property type="match status" value="1"/>
</dbReference>
<keyword evidence="7" id="KW-0238">DNA-binding</keyword>
<dbReference type="PANTHER" id="PTHR23068">
    <property type="entry name" value="DNA CYTOSINE-5- -METHYLTRANSFERASE 3-RELATED"/>
    <property type="match status" value="1"/>
</dbReference>
<dbReference type="FunCoup" id="A0A200R1Y2">
    <property type="interactions" value="2292"/>
</dbReference>
<protein>
    <recommendedName>
        <fullName evidence="2">DNA (cytosine-5-)-methyltransferase</fullName>
        <ecNumber evidence="2">2.1.1.37</ecNumber>
    </recommendedName>
</protein>
<name>A0A200R1Y2_MACCD</name>
<dbReference type="OMA" id="HDRNEHM"/>
<dbReference type="GO" id="GO:0003886">
    <property type="term" value="F:DNA (cytosine-5-)-methyltransferase activity"/>
    <property type="evidence" value="ECO:0007669"/>
    <property type="project" value="UniProtKB-EC"/>
</dbReference>
<evidence type="ECO:0000256" key="2">
    <source>
        <dbReference type="ARBA" id="ARBA00011975"/>
    </source>
</evidence>
<dbReference type="EC" id="2.1.1.37" evidence="2"/>
<accession>A0A200R1Y2</accession>
<keyword evidence="3 11" id="KW-0489">Methyltransferase</keyword>
<dbReference type="Pfam" id="PF00145">
    <property type="entry name" value="DNA_methylase"/>
    <property type="match status" value="1"/>
</dbReference>
<evidence type="ECO:0000313" key="12">
    <source>
        <dbReference type="Proteomes" id="UP000195402"/>
    </source>
</evidence>
<dbReference type="GO" id="GO:0005634">
    <property type="term" value="C:nucleus"/>
    <property type="evidence" value="ECO:0007669"/>
    <property type="project" value="UniProtKB-SubCell"/>
</dbReference>
<feature type="compositionally biased region" description="Basic and acidic residues" evidence="9">
    <location>
        <begin position="174"/>
        <end position="183"/>
    </location>
</feature>